<protein>
    <submittedName>
        <fullName evidence="1">Uncharacterized protein</fullName>
    </submittedName>
</protein>
<reference evidence="1" key="1">
    <citation type="submission" date="2023-06" db="EMBL/GenBank/DDBJ databases">
        <title>Genome-scale phylogeny and comparative genomics of the fungal order Sordariales.</title>
        <authorList>
            <consortium name="Lawrence Berkeley National Laboratory"/>
            <person name="Hensen N."/>
            <person name="Bonometti L."/>
            <person name="Westerberg I."/>
            <person name="Brannstrom I.O."/>
            <person name="Guillou S."/>
            <person name="Cros-Aarteil S."/>
            <person name="Calhoun S."/>
            <person name="Haridas S."/>
            <person name="Kuo A."/>
            <person name="Mondo S."/>
            <person name="Pangilinan J."/>
            <person name="Riley R."/>
            <person name="Labutti K."/>
            <person name="Andreopoulos B."/>
            <person name="Lipzen A."/>
            <person name="Chen C."/>
            <person name="Yanf M."/>
            <person name="Daum C."/>
            <person name="Ng V."/>
            <person name="Clum A."/>
            <person name="Steindorff A."/>
            <person name="Ohm R."/>
            <person name="Martin F."/>
            <person name="Silar P."/>
            <person name="Natvig D."/>
            <person name="Lalanne C."/>
            <person name="Gautier V."/>
            <person name="Ament-Velasquez S.L."/>
            <person name="Kruys A."/>
            <person name="Hutchinson M.I."/>
            <person name="Powell A.J."/>
            <person name="Barry K."/>
            <person name="Miller A.N."/>
            <person name="Grigoriev I.V."/>
            <person name="Debuchy R."/>
            <person name="Gladieux P."/>
            <person name="Thoren M.H."/>
            <person name="Johannesson H."/>
        </authorList>
    </citation>
    <scope>NUCLEOTIDE SEQUENCE</scope>
    <source>
        <strain evidence="1">8032-3</strain>
    </source>
</reference>
<sequence>MCNRIICHKLHCDVRGVITTSEPIYDADVNGPIVSAHPSPQPCTCPSDPTIKPRLKCTYGHRCCYMAVRILPCADATCTTPTELHKYEPRTGTVWEPLPEIDSDPLPPATGVPAQGPPAAVIPTRGPEGGLLRAGDRIQTLSAQMHAVGAAIRRREAHLGGVGHGICVAIEADWERTRRYPGEPRRVRCNAEIEARMLREELKELQLAHGSAVVALGTRG</sequence>
<comment type="caution">
    <text evidence="1">The sequence shown here is derived from an EMBL/GenBank/DDBJ whole genome shotgun (WGS) entry which is preliminary data.</text>
</comment>
<evidence type="ECO:0000313" key="1">
    <source>
        <dbReference type="EMBL" id="KAK1767858.1"/>
    </source>
</evidence>
<keyword evidence="2" id="KW-1185">Reference proteome</keyword>
<accession>A0AAJ0C0E3</accession>
<organism evidence="1 2">
    <name type="scientific">Phialemonium atrogriseum</name>
    <dbReference type="NCBI Taxonomy" id="1093897"/>
    <lineage>
        <taxon>Eukaryota</taxon>
        <taxon>Fungi</taxon>
        <taxon>Dikarya</taxon>
        <taxon>Ascomycota</taxon>
        <taxon>Pezizomycotina</taxon>
        <taxon>Sordariomycetes</taxon>
        <taxon>Sordariomycetidae</taxon>
        <taxon>Cephalothecales</taxon>
        <taxon>Cephalothecaceae</taxon>
        <taxon>Phialemonium</taxon>
    </lineage>
</organism>
<dbReference type="Proteomes" id="UP001244011">
    <property type="component" value="Unassembled WGS sequence"/>
</dbReference>
<dbReference type="EMBL" id="MU839007">
    <property type="protein sequence ID" value="KAK1767858.1"/>
    <property type="molecule type" value="Genomic_DNA"/>
</dbReference>
<evidence type="ECO:0000313" key="2">
    <source>
        <dbReference type="Proteomes" id="UP001244011"/>
    </source>
</evidence>
<gene>
    <name evidence="1" type="ORF">QBC33DRAFT_558686</name>
</gene>
<proteinExistence type="predicted"/>
<dbReference type="GeneID" id="85313089"/>
<dbReference type="RefSeq" id="XP_060284071.1">
    <property type="nucleotide sequence ID" value="XM_060429902.1"/>
</dbReference>
<name>A0AAJ0C0E3_9PEZI</name>
<dbReference type="AlphaFoldDB" id="A0AAJ0C0E3"/>